<dbReference type="RefSeq" id="XP_068138031.1">
    <property type="nucleotide sequence ID" value="XM_068281930.1"/>
</dbReference>
<proteinExistence type="predicted"/>
<dbReference type="Proteomes" id="UP000182444">
    <property type="component" value="Chromosome 1B"/>
</dbReference>
<evidence type="ECO:0000313" key="1">
    <source>
        <dbReference type="EMBL" id="AOW01046.1"/>
    </source>
</evidence>
<dbReference type="VEuPathDB" id="FungiDB:YALI1_B01725g"/>
<accession>A0A1D8N5Z2</accession>
<organism evidence="1 2">
    <name type="scientific">Yarrowia lipolytica</name>
    <name type="common">Candida lipolytica</name>
    <dbReference type="NCBI Taxonomy" id="4952"/>
    <lineage>
        <taxon>Eukaryota</taxon>
        <taxon>Fungi</taxon>
        <taxon>Dikarya</taxon>
        <taxon>Ascomycota</taxon>
        <taxon>Saccharomycotina</taxon>
        <taxon>Dipodascomycetes</taxon>
        <taxon>Dipodascales</taxon>
        <taxon>Dipodascales incertae sedis</taxon>
        <taxon>Yarrowia</taxon>
    </lineage>
</organism>
<name>A0A1D8N5Z2_YARLL</name>
<dbReference type="EMBL" id="CP017554">
    <property type="protein sequence ID" value="AOW01046.1"/>
    <property type="molecule type" value="Genomic_DNA"/>
</dbReference>
<sequence>MLKMKKLRLTDPLALSRDYDTTIRQLYKHLTVRPTFNIHRADLLDLGVLPYFQFSSPGLRKYIVEIGRAPAVEWHHSLVCSRYTFNAWLGITT</sequence>
<reference evidence="1 2" key="1">
    <citation type="journal article" date="2016" name="PLoS ONE">
        <title>Sequence Assembly of Yarrowia lipolytica Strain W29/CLIB89 Shows Transposable Element Diversity.</title>
        <authorList>
            <person name="Magnan C."/>
            <person name="Yu J."/>
            <person name="Chang I."/>
            <person name="Jahn E."/>
            <person name="Kanomata Y."/>
            <person name="Wu J."/>
            <person name="Zeller M."/>
            <person name="Oakes M."/>
            <person name="Baldi P."/>
            <person name="Sandmeyer S."/>
        </authorList>
    </citation>
    <scope>NUCLEOTIDE SEQUENCE [LARGE SCALE GENOMIC DNA]</scope>
    <source>
        <strain evidence="2">CLIB89(W29)</strain>
    </source>
</reference>
<gene>
    <name evidence="1" type="ORF">YALI1_B01725g</name>
</gene>
<evidence type="ECO:0000313" key="2">
    <source>
        <dbReference type="Proteomes" id="UP000182444"/>
    </source>
</evidence>
<dbReference type="GeneID" id="94582593"/>
<protein>
    <submittedName>
        <fullName evidence="1">Uncharacterized protein</fullName>
    </submittedName>
</protein>
<dbReference type="AlphaFoldDB" id="A0A1D8N5Z2"/>